<dbReference type="AlphaFoldDB" id="A0A9P5MZX9"/>
<evidence type="ECO:0000313" key="3">
    <source>
        <dbReference type="EMBL" id="KAF8482885.1"/>
    </source>
</evidence>
<dbReference type="InterPro" id="IPR046347">
    <property type="entry name" value="bZIP_sf"/>
</dbReference>
<evidence type="ECO:0000256" key="2">
    <source>
        <dbReference type="SAM" id="MobiDB-lite"/>
    </source>
</evidence>
<comment type="caution">
    <text evidence="3">The sequence shown here is derived from an EMBL/GenBank/DDBJ whole genome shotgun (WGS) entry which is preliminary data.</text>
</comment>
<dbReference type="GO" id="GO:0003700">
    <property type="term" value="F:DNA-binding transcription factor activity"/>
    <property type="evidence" value="ECO:0007669"/>
    <property type="project" value="InterPro"/>
</dbReference>
<organism evidence="3 4">
    <name type="scientific">Russula ochroleuca</name>
    <dbReference type="NCBI Taxonomy" id="152965"/>
    <lineage>
        <taxon>Eukaryota</taxon>
        <taxon>Fungi</taxon>
        <taxon>Dikarya</taxon>
        <taxon>Basidiomycota</taxon>
        <taxon>Agaricomycotina</taxon>
        <taxon>Agaricomycetes</taxon>
        <taxon>Russulales</taxon>
        <taxon>Russulaceae</taxon>
        <taxon>Russula</taxon>
    </lineage>
</organism>
<dbReference type="EMBL" id="WHVB01000005">
    <property type="protein sequence ID" value="KAF8482885.1"/>
    <property type="molecule type" value="Genomic_DNA"/>
</dbReference>
<evidence type="ECO:0000256" key="1">
    <source>
        <dbReference type="SAM" id="Coils"/>
    </source>
</evidence>
<dbReference type="CDD" id="cd14688">
    <property type="entry name" value="bZIP_YAP"/>
    <property type="match status" value="1"/>
</dbReference>
<keyword evidence="1" id="KW-0175">Coiled coil</keyword>
<keyword evidence="4" id="KW-1185">Reference proteome</keyword>
<accession>A0A9P5MZX9</accession>
<dbReference type="SUPFAM" id="SSF57959">
    <property type="entry name" value="Leucine zipper domain"/>
    <property type="match status" value="1"/>
</dbReference>
<feature type="region of interest" description="Disordered" evidence="2">
    <location>
        <begin position="129"/>
        <end position="149"/>
    </location>
</feature>
<dbReference type="Gene3D" id="1.20.5.170">
    <property type="match status" value="1"/>
</dbReference>
<feature type="compositionally biased region" description="Polar residues" evidence="2">
    <location>
        <begin position="130"/>
        <end position="149"/>
    </location>
</feature>
<name>A0A9P5MZX9_9AGAM</name>
<evidence type="ECO:0000313" key="4">
    <source>
        <dbReference type="Proteomes" id="UP000759537"/>
    </source>
</evidence>
<dbReference type="OrthoDB" id="3365874at2759"/>
<reference evidence="3" key="2">
    <citation type="journal article" date="2020" name="Nat. Commun.">
        <title>Large-scale genome sequencing of mycorrhizal fungi provides insights into the early evolution of symbiotic traits.</title>
        <authorList>
            <person name="Miyauchi S."/>
            <person name="Kiss E."/>
            <person name="Kuo A."/>
            <person name="Drula E."/>
            <person name="Kohler A."/>
            <person name="Sanchez-Garcia M."/>
            <person name="Morin E."/>
            <person name="Andreopoulos B."/>
            <person name="Barry K.W."/>
            <person name="Bonito G."/>
            <person name="Buee M."/>
            <person name="Carver A."/>
            <person name="Chen C."/>
            <person name="Cichocki N."/>
            <person name="Clum A."/>
            <person name="Culley D."/>
            <person name="Crous P.W."/>
            <person name="Fauchery L."/>
            <person name="Girlanda M."/>
            <person name="Hayes R.D."/>
            <person name="Keri Z."/>
            <person name="LaButti K."/>
            <person name="Lipzen A."/>
            <person name="Lombard V."/>
            <person name="Magnuson J."/>
            <person name="Maillard F."/>
            <person name="Murat C."/>
            <person name="Nolan M."/>
            <person name="Ohm R.A."/>
            <person name="Pangilinan J."/>
            <person name="Pereira M.F."/>
            <person name="Perotto S."/>
            <person name="Peter M."/>
            <person name="Pfister S."/>
            <person name="Riley R."/>
            <person name="Sitrit Y."/>
            <person name="Stielow J.B."/>
            <person name="Szollosi G."/>
            <person name="Zifcakova L."/>
            <person name="Stursova M."/>
            <person name="Spatafora J.W."/>
            <person name="Tedersoo L."/>
            <person name="Vaario L.M."/>
            <person name="Yamada A."/>
            <person name="Yan M."/>
            <person name="Wang P."/>
            <person name="Xu J."/>
            <person name="Bruns T."/>
            <person name="Baldrian P."/>
            <person name="Vilgalys R."/>
            <person name="Dunand C."/>
            <person name="Henrissat B."/>
            <person name="Grigoriev I.V."/>
            <person name="Hibbett D."/>
            <person name="Nagy L.G."/>
            <person name="Martin F.M."/>
        </authorList>
    </citation>
    <scope>NUCLEOTIDE SEQUENCE</scope>
    <source>
        <strain evidence="3">Prilba</strain>
    </source>
</reference>
<reference evidence="3" key="1">
    <citation type="submission" date="2019-10" db="EMBL/GenBank/DDBJ databases">
        <authorList>
            <consortium name="DOE Joint Genome Institute"/>
            <person name="Kuo A."/>
            <person name="Miyauchi S."/>
            <person name="Kiss E."/>
            <person name="Drula E."/>
            <person name="Kohler A."/>
            <person name="Sanchez-Garcia M."/>
            <person name="Andreopoulos B."/>
            <person name="Barry K.W."/>
            <person name="Bonito G."/>
            <person name="Buee M."/>
            <person name="Carver A."/>
            <person name="Chen C."/>
            <person name="Cichocki N."/>
            <person name="Clum A."/>
            <person name="Culley D."/>
            <person name="Crous P.W."/>
            <person name="Fauchery L."/>
            <person name="Girlanda M."/>
            <person name="Hayes R."/>
            <person name="Keri Z."/>
            <person name="LaButti K."/>
            <person name="Lipzen A."/>
            <person name="Lombard V."/>
            <person name="Magnuson J."/>
            <person name="Maillard F."/>
            <person name="Morin E."/>
            <person name="Murat C."/>
            <person name="Nolan M."/>
            <person name="Ohm R."/>
            <person name="Pangilinan J."/>
            <person name="Pereira M."/>
            <person name="Perotto S."/>
            <person name="Peter M."/>
            <person name="Riley R."/>
            <person name="Sitrit Y."/>
            <person name="Stielow B."/>
            <person name="Szollosi G."/>
            <person name="Zifcakova L."/>
            <person name="Stursova M."/>
            <person name="Spatafora J.W."/>
            <person name="Tedersoo L."/>
            <person name="Vaario L.-M."/>
            <person name="Yamada A."/>
            <person name="Yan M."/>
            <person name="Wang P."/>
            <person name="Xu J."/>
            <person name="Bruns T."/>
            <person name="Baldrian P."/>
            <person name="Vilgalys R."/>
            <person name="Henrissat B."/>
            <person name="Grigoriev I.V."/>
            <person name="Hibbett D."/>
            <person name="Nagy L.G."/>
            <person name="Martin F.M."/>
        </authorList>
    </citation>
    <scope>NUCLEOTIDE SEQUENCE</scope>
    <source>
        <strain evidence="3">Prilba</strain>
    </source>
</reference>
<dbReference type="Proteomes" id="UP000759537">
    <property type="component" value="Unassembled WGS sequence"/>
</dbReference>
<protein>
    <recommendedName>
        <fullName evidence="5">BZIP domain-containing protein</fullName>
    </recommendedName>
</protein>
<sequence length="173" mass="19139">MTRGRRKDITLSPSRSLIVQRAYRDRKSKYLADLEDRCRKAEEENERLRKELELARSESAAASINSELVRRMCSGLMQNLERTQKVLALFQQRVLGTPPEPPESERVIPSATELDIAAILTHSLRHDLSAPTSQPAQLGNTGQSTGSTFDFTMGDDGGSECCAGVIDCEGLTE</sequence>
<gene>
    <name evidence="3" type="ORF">DFH94DRAFT_730302</name>
</gene>
<proteinExistence type="predicted"/>
<feature type="coiled-coil region" evidence="1">
    <location>
        <begin position="24"/>
        <end position="65"/>
    </location>
</feature>
<evidence type="ECO:0008006" key="5">
    <source>
        <dbReference type="Google" id="ProtNLM"/>
    </source>
</evidence>